<dbReference type="GO" id="GO:1990961">
    <property type="term" value="P:xenobiotic detoxification by transmembrane export across the plasma membrane"/>
    <property type="evidence" value="ECO:0007669"/>
    <property type="project" value="UniProtKB-ARBA"/>
</dbReference>
<feature type="transmembrane region" description="Helical" evidence="9">
    <location>
        <begin position="33"/>
        <end position="51"/>
    </location>
</feature>
<dbReference type="AlphaFoldDB" id="V8C9K2"/>
<evidence type="ECO:0000256" key="8">
    <source>
        <dbReference type="RuleBase" id="RU003942"/>
    </source>
</evidence>
<evidence type="ECO:0000256" key="6">
    <source>
        <dbReference type="ARBA" id="ARBA00023136"/>
    </source>
</evidence>
<keyword evidence="2" id="KW-0813">Transport</keyword>
<proteinExistence type="inferred from homology"/>
<dbReference type="RefSeq" id="WP_023927953.1">
    <property type="nucleotide sequence ID" value="NZ_KI669454.1"/>
</dbReference>
<dbReference type="EMBL" id="AZJI01000005">
    <property type="protein sequence ID" value="ETD23416.1"/>
    <property type="molecule type" value="Genomic_DNA"/>
</dbReference>
<keyword evidence="6 9" id="KW-0472">Membrane</keyword>
<dbReference type="Proteomes" id="UP000018731">
    <property type="component" value="Unassembled WGS sequence"/>
</dbReference>
<sequence length="107" mass="11333">MNAWIVLGVAIVCEICATSSLKYSAISGNKLFIALFALFMGASFALLFQAIKSIDLSIAYAVWSGVGLVLVGVVGFVVFREEVSVIKLLCMAFIIIGVVGLKLLSKA</sequence>
<dbReference type="PANTHER" id="PTHR30561:SF1">
    <property type="entry name" value="MULTIDRUG TRANSPORTER EMRE"/>
    <property type="match status" value="1"/>
</dbReference>
<evidence type="ECO:0000256" key="5">
    <source>
        <dbReference type="ARBA" id="ARBA00022989"/>
    </source>
</evidence>
<evidence type="ECO:0000313" key="11">
    <source>
        <dbReference type="Proteomes" id="UP000018731"/>
    </source>
</evidence>
<evidence type="ECO:0000256" key="4">
    <source>
        <dbReference type="ARBA" id="ARBA00022692"/>
    </source>
</evidence>
<feature type="transmembrane region" description="Helical" evidence="9">
    <location>
        <begin position="85"/>
        <end position="104"/>
    </location>
</feature>
<dbReference type="InterPro" id="IPR037185">
    <property type="entry name" value="EmrE-like"/>
</dbReference>
<dbReference type="PANTHER" id="PTHR30561">
    <property type="entry name" value="SMR FAMILY PROTON-DEPENDENT DRUG EFFLUX TRANSPORTER SUGE"/>
    <property type="match status" value="1"/>
</dbReference>
<evidence type="ECO:0000256" key="3">
    <source>
        <dbReference type="ARBA" id="ARBA00022475"/>
    </source>
</evidence>
<evidence type="ECO:0000313" key="10">
    <source>
        <dbReference type="EMBL" id="ETD23416.1"/>
    </source>
</evidence>
<dbReference type="STRING" id="1357400.HMPREF2086_01218"/>
<evidence type="ECO:0000256" key="2">
    <source>
        <dbReference type="ARBA" id="ARBA00022448"/>
    </source>
</evidence>
<evidence type="ECO:0000256" key="7">
    <source>
        <dbReference type="ARBA" id="ARBA00038032"/>
    </source>
</evidence>
<feature type="transmembrane region" description="Helical" evidence="9">
    <location>
        <begin position="58"/>
        <end position="79"/>
    </location>
</feature>
<dbReference type="PATRIC" id="fig|1357400.3.peg.1641"/>
<dbReference type="InterPro" id="IPR000390">
    <property type="entry name" value="Small_drug/metabolite_transptr"/>
</dbReference>
<dbReference type="GO" id="GO:0005886">
    <property type="term" value="C:plasma membrane"/>
    <property type="evidence" value="ECO:0007669"/>
    <property type="project" value="UniProtKB-SubCell"/>
</dbReference>
<keyword evidence="5 9" id="KW-1133">Transmembrane helix</keyword>
<comment type="similarity">
    <text evidence="7 8">Belongs to the drug/metabolite transporter (DMT) superfamily. Small multidrug resistance (SMR) (TC 2.A.7.1) family.</text>
</comment>
<comment type="subcellular location">
    <subcellularLocation>
        <location evidence="1 8">Cell membrane</location>
        <topology evidence="1 8">Multi-pass membrane protein</topology>
    </subcellularLocation>
</comment>
<dbReference type="SUPFAM" id="SSF103481">
    <property type="entry name" value="Multidrug resistance efflux transporter EmrE"/>
    <property type="match status" value="1"/>
</dbReference>
<organism evidence="10 11">
    <name type="scientific">Helicobacter macacae MIT 99-5501</name>
    <dbReference type="NCBI Taxonomy" id="1357400"/>
    <lineage>
        <taxon>Bacteria</taxon>
        <taxon>Pseudomonadati</taxon>
        <taxon>Campylobacterota</taxon>
        <taxon>Epsilonproteobacteria</taxon>
        <taxon>Campylobacterales</taxon>
        <taxon>Helicobacteraceae</taxon>
        <taxon>Helicobacter</taxon>
    </lineage>
</organism>
<keyword evidence="11" id="KW-1185">Reference proteome</keyword>
<evidence type="ECO:0000256" key="9">
    <source>
        <dbReference type="SAM" id="Phobius"/>
    </source>
</evidence>
<name>V8C9K2_9HELI</name>
<comment type="caution">
    <text evidence="10">The sequence shown here is derived from an EMBL/GenBank/DDBJ whole genome shotgun (WGS) entry which is preliminary data.</text>
</comment>
<keyword evidence="3" id="KW-1003">Cell membrane</keyword>
<dbReference type="FunFam" id="1.10.3730.20:FF:000001">
    <property type="entry name" value="Quaternary ammonium compound resistance transporter SugE"/>
    <property type="match status" value="1"/>
</dbReference>
<dbReference type="Gene3D" id="1.10.3730.20">
    <property type="match status" value="1"/>
</dbReference>
<gene>
    <name evidence="10" type="ORF">HMPREF2086_01218</name>
</gene>
<accession>V8C9K2</accession>
<dbReference type="InterPro" id="IPR045324">
    <property type="entry name" value="Small_multidrug_res"/>
</dbReference>
<dbReference type="eggNOG" id="COG2076">
    <property type="taxonomic scope" value="Bacteria"/>
</dbReference>
<dbReference type="HOGENOM" id="CLU_133067_0_1_7"/>
<evidence type="ECO:0008006" key="12">
    <source>
        <dbReference type="Google" id="ProtNLM"/>
    </source>
</evidence>
<dbReference type="GO" id="GO:0022857">
    <property type="term" value="F:transmembrane transporter activity"/>
    <property type="evidence" value="ECO:0007669"/>
    <property type="project" value="InterPro"/>
</dbReference>
<dbReference type="OrthoDB" id="9808638at2"/>
<dbReference type="Pfam" id="PF00893">
    <property type="entry name" value="Multi_Drug_Res"/>
    <property type="match status" value="1"/>
</dbReference>
<evidence type="ECO:0000256" key="1">
    <source>
        <dbReference type="ARBA" id="ARBA00004651"/>
    </source>
</evidence>
<reference evidence="10 11" key="1">
    <citation type="journal article" date="2014" name="Genome Announc.">
        <title>Draft genome sequences of six enterohepatic helicobacter species isolated from humans and one from rhesus macaques.</title>
        <authorList>
            <person name="Shen Z."/>
            <person name="Sheh A."/>
            <person name="Young S.K."/>
            <person name="Abouelliel A."/>
            <person name="Ward D.V."/>
            <person name="Earl A.M."/>
            <person name="Fox J.G."/>
        </authorList>
    </citation>
    <scope>NUCLEOTIDE SEQUENCE [LARGE SCALE GENOMIC DNA]</scope>
    <source>
        <strain evidence="10 11">MIT 99-5501</strain>
    </source>
</reference>
<keyword evidence="4 8" id="KW-0812">Transmembrane</keyword>
<protein>
    <recommendedName>
        <fullName evidence="12">Quaternary ammonium compound-resistance protein sugE</fullName>
    </recommendedName>
</protein>